<evidence type="ECO:0000313" key="3">
    <source>
        <dbReference type="EMBL" id="CAL1141845.1"/>
    </source>
</evidence>
<evidence type="ECO:0000256" key="1">
    <source>
        <dbReference type="SAM" id="MobiDB-lite"/>
    </source>
</evidence>
<reference evidence="3" key="2">
    <citation type="submission" date="2024-04" db="EMBL/GenBank/DDBJ databases">
        <authorList>
            <person name="Chen Y."/>
            <person name="Shah S."/>
            <person name="Dougan E. K."/>
            <person name="Thang M."/>
            <person name="Chan C."/>
        </authorList>
    </citation>
    <scope>NUCLEOTIDE SEQUENCE [LARGE SCALE GENOMIC DNA]</scope>
</reference>
<feature type="region of interest" description="Disordered" evidence="1">
    <location>
        <begin position="1"/>
        <end position="150"/>
    </location>
</feature>
<feature type="compositionally biased region" description="Low complexity" evidence="1">
    <location>
        <begin position="136"/>
        <end position="145"/>
    </location>
</feature>
<sequence length="359" mass="39115">MVKADGYPCEEVGGVLPKGSSVVNESRDSDSGEDSAEEAQKDHVVPDRFDRDMCLLHQQLKQKPAPKHLAKALDPESTSAAAQDPDSGEDSAEEPQKDQVVPDRFDRDMDLLHQRLKQKPARKHLAKALDPESTSAAAQARDAGAQSVQEAEDEALAIRLQEDLLKETEDDAAIAKHLQAEEARQEVNRAVVVSGTRPQSRPDLLAAASAVAAAREEERLAEAEAEDEEESWAEEEIEHSSSKNCMQIKVRVPEGCTAGDTLEVVSPTGDLVHVVIPAGHGPGSLLMVQVQNRTQGGPQNMLYSSLTEKHSLEDWEMMLQKLASGYSVIKVARNGKLYQRNFWLAGGSLRTNGRFSSGI</sequence>
<dbReference type="EMBL" id="CAMXCT020001269">
    <property type="protein sequence ID" value="CAL1141845.1"/>
    <property type="molecule type" value="Genomic_DNA"/>
</dbReference>
<proteinExistence type="predicted"/>
<organism evidence="2">
    <name type="scientific">Cladocopium goreaui</name>
    <dbReference type="NCBI Taxonomy" id="2562237"/>
    <lineage>
        <taxon>Eukaryota</taxon>
        <taxon>Sar</taxon>
        <taxon>Alveolata</taxon>
        <taxon>Dinophyceae</taxon>
        <taxon>Suessiales</taxon>
        <taxon>Symbiodiniaceae</taxon>
        <taxon>Cladocopium</taxon>
    </lineage>
</organism>
<accession>A0A9P1CBA0</accession>
<gene>
    <name evidence="2" type="ORF">C1SCF055_LOCUS15636</name>
</gene>
<reference evidence="2" key="1">
    <citation type="submission" date="2022-10" db="EMBL/GenBank/DDBJ databases">
        <authorList>
            <person name="Chen Y."/>
            <person name="Dougan E. K."/>
            <person name="Chan C."/>
            <person name="Rhodes N."/>
            <person name="Thang M."/>
        </authorList>
    </citation>
    <scope>NUCLEOTIDE SEQUENCE</scope>
</reference>
<feature type="compositionally biased region" description="Basic residues" evidence="1">
    <location>
        <begin position="114"/>
        <end position="126"/>
    </location>
</feature>
<comment type="caution">
    <text evidence="2">The sequence shown here is derived from an EMBL/GenBank/DDBJ whole genome shotgun (WGS) entry which is preliminary data.</text>
</comment>
<evidence type="ECO:0000313" key="2">
    <source>
        <dbReference type="EMBL" id="CAI3988470.1"/>
    </source>
</evidence>
<dbReference type="OrthoDB" id="437354at2759"/>
<dbReference type="EMBL" id="CAMXCT010001269">
    <property type="protein sequence ID" value="CAI3988470.1"/>
    <property type="molecule type" value="Genomic_DNA"/>
</dbReference>
<feature type="compositionally biased region" description="Basic and acidic residues" evidence="1">
    <location>
        <begin position="38"/>
        <end position="54"/>
    </location>
</feature>
<protein>
    <submittedName>
        <fullName evidence="2">Uncharacterized protein</fullName>
    </submittedName>
</protein>
<feature type="non-terminal residue" evidence="2">
    <location>
        <position position="359"/>
    </location>
</feature>
<name>A0A9P1CBA0_9DINO</name>
<dbReference type="AlphaFoldDB" id="A0A9P1CBA0"/>
<feature type="compositionally biased region" description="Basic and acidic residues" evidence="1">
    <location>
        <begin position="94"/>
        <end position="113"/>
    </location>
</feature>